<dbReference type="EMBL" id="SMOL01000768">
    <property type="protein sequence ID" value="KAB2598493.1"/>
    <property type="molecule type" value="Genomic_DNA"/>
</dbReference>
<protein>
    <submittedName>
        <fullName evidence="1">Uncharacterized protein</fullName>
    </submittedName>
</protein>
<name>A0A5N5F6W8_9ROSA</name>
<evidence type="ECO:0000313" key="2">
    <source>
        <dbReference type="Proteomes" id="UP000327157"/>
    </source>
</evidence>
<reference evidence="1 2" key="1">
    <citation type="submission" date="2019-09" db="EMBL/GenBank/DDBJ databases">
        <authorList>
            <person name="Ou C."/>
        </authorList>
    </citation>
    <scope>NUCLEOTIDE SEQUENCE [LARGE SCALE GENOMIC DNA]</scope>
    <source>
        <strain evidence="1">S2</strain>
        <tissue evidence="1">Leaf</tissue>
    </source>
</reference>
<reference evidence="1 2" key="3">
    <citation type="submission" date="2019-11" db="EMBL/GenBank/DDBJ databases">
        <title>A de novo genome assembly of a pear dwarfing rootstock.</title>
        <authorList>
            <person name="Wang F."/>
            <person name="Wang J."/>
            <person name="Li S."/>
            <person name="Zhang Y."/>
            <person name="Fang M."/>
            <person name="Ma L."/>
            <person name="Zhao Y."/>
            <person name="Jiang S."/>
        </authorList>
    </citation>
    <scope>NUCLEOTIDE SEQUENCE [LARGE SCALE GENOMIC DNA]</scope>
    <source>
        <strain evidence="1">S2</strain>
        <tissue evidence="1">Leaf</tissue>
    </source>
</reference>
<dbReference type="AlphaFoldDB" id="A0A5N5F6W8"/>
<proteinExistence type="predicted"/>
<dbReference type="Proteomes" id="UP000327157">
    <property type="component" value="Chromosome 1"/>
</dbReference>
<evidence type="ECO:0000313" key="1">
    <source>
        <dbReference type="EMBL" id="KAB2598493.1"/>
    </source>
</evidence>
<reference evidence="2" key="2">
    <citation type="submission" date="2019-10" db="EMBL/GenBank/DDBJ databases">
        <title>A de novo genome assembly of a pear dwarfing rootstock.</title>
        <authorList>
            <person name="Wang F."/>
            <person name="Wang J."/>
            <person name="Li S."/>
            <person name="Zhang Y."/>
            <person name="Fang M."/>
            <person name="Ma L."/>
            <person name="Zhao Y."/>
            <person name="Jiang S."/>
        </authorList>
    </citation>
    <scope>NUCLEOTIDE SEQUENCE [LARGE SCALE GENOMIC DNA]</scope>
</reference>
<sequence length="54" mass="6163">MLFTDTSKLTPNHFGMRPDNLLSPTSIIRKLVQFFKDEGNSPTNLLLLNLNDLM</sequence>
<keyword evidence="2" id="KW-1185">Reference proteome</keyword>
<gene>
    <name evidence="1" type="ORF">D8674_001413</name>
</gene>
<accession>A0A5N5F6W8</accession>
<organism evidence="1 2">
    <name type="scientific">Pyrus ussuriensis x Pyrus communis</name>
    <dbReference type="NCBI Taxonomy" id="2448454"/>
    <lineage>
        <taxon>Eukaryota</taxon>
        <taxon>Viridiplantae</taxon>
        <taxon>Streptophyta</taxon>
        <taxon>Embryophyta</taxon>
        <taxon>Tracheophyta</taxon>
        <taxon>Spermatophyta</taxon>
        <taxon>Magnoliopsida</taxon>
        <taxon>eudicotyledons</taxon>
        <taxon>Gunneridae</taxon>
        <taxon>Pentapetalae</taxon>
        <taxon>rosids</taxon>
        <taxon>fabids</taxon>
        <taxon>Rosales</taxon>
        <taxon>Rosaceae</taxon>
        <taxon>Amygdaloideae</taxon>
        <taxon>Maleae</taxon>
        <taxon>Pyrus</taxon>
    </lineage>
</organism>
<comment type="caution">
    <text evidence="1">The sequence shown here is derived from an EMBL/GenBank/DDBJ whole genome shotgun (WGS) entry which is preliminary data.</text>
</comment>